<feature type="compositionally biased region" description="Low complexity" evidence="12">
    <location>
        <begin position="312"/>
        <end position="351"/>
    </location>
</feature>
<dbReference type="PANTHER" id="PTHR23058:SF0">
    <property type="entry name" value="PEROXISOMAL MEMBRANE PROTEIN PEX14"/>
    <property type="match status" value="1"/>
</dbReference>
<keyword evidence="3 10" id="KW-0653">Protein transport</keyword>
<reference evidence="14 15" key="1">
    <citation type="submission" date="2021-12" db="EMBL/GenBank/DDBJ databases">
        <title>High titer production of polyol ester of fatty acids by Rhodotorula paludigena BS15 towards product separation-free biomass refinery.</title>
        <authorList>
            <person name="Mano J."/>
            <person name="Ono H."/>
            <person name="Tanaka T."/>
            <person name="Naito K."/>
            <person name="Sushida H."/>
            <person name="Ike M."/>
            <person name="Tokuyasu K."/>
            <person name="Kitaoka M."/>
        </authorList>
    </citation>
    <scope>NUCLEOTIDE SEQUENCE [LARGE SCALE GENOMIC DNA]</scope>
    <source>
        <strain evidence="14 15">BS15</strain>
    </source>
</reference>
<dbReference type="EMBL" id="BQKY01000015">
    <property type="protein sequence ID" value="GJN93984.1"/>
    <property type="molecule type" value="Genomic_DNA"/>
</dbReference>
<evidence type="ECO:0000256" key="12">
    <source>
        <dbReference type="SAM" id="MobiDB-lite"/>
    </source>
</evidence>
<dbReference type="InterPro" id="IPR006785">
    <property type="entry name" value="Pex14_N"/>
</dbReference>
<evidence type="ECO:0000256" key="9">
    <source>
        <dbReference type="ARBA" id="ARBA00046271"/>
    </source>
</evidence>
<sequence>MSLTGPAAPPSADRAQLLQSAVSFLRDPSTASSPLAQRIAFLESKGLSQPEIEQALQQAGPAPPAPGPGGYPAPTSSLQRYAGGPGARAGMYGPGAMVAEYQRDWRDWFVMGVVGGGIGWLTVKLAQKFLVPHLQPPSETDLEASQRALEAKYDEAAALLRTLQESTDAVAQSLDAQKAGVEKELDEVRRAVSEMREGEKKRDEWAKNVGRQVDDMVKSLPSLLDKQASAQTSSLADLQTELKSLKSLLIARRPPATTSPSTGPLPSSPSSSTPAPSTATPAPTAPAAPSASHSTLPFNIRPPGLPAWQLKSSASSSTSSGAAGAAASPSASGTATPAAGSAAGGYAVPGSVAGGEGEKDRDPSASGVLVEKPAEEGETDARAAEDGTGKGKDKAVEA</sequence>
<dbReference type="InterPro" id="IPR036388">
    <property type="entry name" value="WH-like_DNA-bd_sf"/>
</dbReference>
<keyword evidence="5 10" id="KW-0472">Membrane</keyword>
<evidence type="ECO:0000259" key="13">
    <source>
        <dbReference type="Pfam" id="PF04695"/>
    </source>
</evidence>
<gene>
    <name evidence="14" type="ORF">Rhopal_007047-T1</name>
</gene>
<dbReference type="Gene3D" id="1.10.10.10">
    <property type="entry name" value="Winged helix-like DNA-binding domain superfamily/Winged helix DNA-binding domain"/>
    <property type="match status" value="1"/>
</dbReference>
<feature type="region of interest" description="Disordered" evidence="12">
    <location>
        <begin position="253"/>
        <end position="398"/>
    </location>
</feature>
<dbReference type="GO" id="GO:0005778">
    <property type="term" value="C:peroxisomal membrane"/>
    <property type="evidence" value="ECO:0007669"/>
    <property type="project" value="UniProtKB-SubCell"/>
</dbReference>
<evidence type="ECO:0000313" key="15">
    <source>
        <dbReference type="Proteomes" id="UP001342314"/>
    </source>
</evidence>
<accession>A0AAV5GTX8</accession>
<organism evidence="14 15">
    <name type="scientific">Rhodotorula paludigena</name>
    <dbReference type="NCBI Taxonomy" id="86838"/>
    <lineage>
        <taxon>Eukaryota</taxon>
        <taxon>Fungi</taxon>
        <taxon>Dikarya</taxon>
        <taxon>Basidiomycota</taxon>
        <taxon>Pucciniomycotina</taxon>
        <taxon>Microbotryomycetes</taxon>
        <taxon>Sporidiobolales</taxon>
        <taxon>Sporidiobolaceae</taxon>
        <taxon>Rhodotorula</taxon>
    </lineage>
</organism>
<name>A0AAV5GTX8_9BASI</name>
<evidence type="ECO:0000256" key="10">
    <source>
        <dbReference type="RuleBase" id="RU367032"/>
    </source>
</evidence>
<dbReference type="InterPro" id="IPR025655">
    <property type="entry name" value="PEX14"/>
</dbReference>
<comment type="subcellular location">
    <subcellularLocation>
        <location evidence="9 10">Peroxisome membrane</location>
    </subcellularLocation>
</comment>
<feature type="compositionally biased region" description="Low complexity" evidence="12">
    <location>
        <begin position="254"/>
        <end position="297"/>
    </location>
</feature>
<dbReference type="PANTHER" id="PTHR23058">
    <property type="entry name" value="PEROXISOMAL MEMBRANE PROTEIN PEX14"/>
    <property type="match status" value="1"/>
</dbReference>
<evidence type="ECO:0000256" key="8">
    <source>
        <dbReference type="ARBA" id="ARBA00029691"/>
    </source>
</evidence>
<feature type="coiled-coil region" evidence="11">
    <location>
        <begin position="146"/>
        <end position="201"/>
    </location>
</feature>
<evidence type="ECO:0000256" key="3">
    <source>
        <dbReference type="ARBA" id="ARBA00022927"/>
    </source>
</evidence>
<feature type="compositionally biased region" description="Basic and acidic residues" evidence="12">
    <location>
        <begin position="372"/>
        <end position="398"/>
    </location>
</feature>
<keyword evidence="2 10" id="KW-0813">Transport</keyword>
<keyword evidence="11" id="KW-0175">Coiled coil</keyword>
<evidence type="ECO:0000256" key="2">
    <source>
        <dbReference type="ARBA" id="ARBA00022448"/>
    </source>
</evidence>
<keyword evidence="15" id="KW-1185">Reference proteome</keyword>
<keyword evidence="4" id="KW-0811">Translocation</keyword>
<dbReference type="Pfam" id="PF04695">
    <property type="entry name" value="Pex14_N"/>
    <property type="match status" value="1"/>
</dbReference>
<evidence type="ECO:0000256" key="1">
    <source>
        <dbReference type="ARBA" id="ARBA00005443"/>
    </source>
</evidence>
<feature type="domain" description="Peroxisome membrane anchor protein Pex14p N-terminal" evidence="13">
    <location>
        <begin position="13"/>
        <end position="57"/>
    </location>
</feature>
<keyword evidence="6 10" id="KW-0576">Peroxisome</keyword>
<protein>
    <recommendedName>
        <fullName evidence="7 10">Peroxisomal membrane protein PEX14</fullName>
    </recommendedName>
    <alternativeName>
        <fullName evidence="8 10">Peroxin-14</fullName>
    </alternativeName>
</protein>
<comment type="caution">
    <text evidence="14">The sequence shown here is derived from an EMBL/GenBank/DDBJ whole genome shotgun (WGS) entry which is preliminary data.</text>
</comment>
<evidence type="ECO:0000256" key="5">
    <source>
        <dbReference type="ARBA" id="ARBA00023136"/>
    </source>
</evidence>
<dbReference type="GO" id="GO:0005102">
    <property type="term" value="F:signaling receptor binding"/>
    <property type="evidence" value="ECO:0007669"/>
    <property type="project" value="TreeGrafter"/>
</dbReference>
<dbReference type="AlphaFoldDB" id="A0AAV5GTX8"/>
<evidence type="ECO:0000256" key="11">
    <source>
        <dbReference type="SAM" id="Coils"/>
    </source>
</evidence>
<evidence type="ECO:0000313" key="14">
    <source>
        <dbReference type="EMBL" id="GJN93984.1"/>
    </source>
</evidence>
<comment type="similarity">
    <text evidence="1 10">Belongs to the peroxin-14 family.</text>
</comment>
<dbReference type="GO" id="GO:0016560">
    <property type="term" value="P:protein import into peroxisome matrix, docking"/>
    <property type="evidence" value="ECO:0007669"/>
    <property type="project" value="UniProtKB-UniRule"/>
</dbReference>
<dbReference type="Proteomes" id="UP001342314">
    <property type="component" value="Unassembled WGS sequence"/>
</dbReference>
<feature type="region of interest" description="Disordered" evidence="12">
    <location>
        <begin position="55"/>
        <end position="82"/>
    </location>
</feature>
<evidence type="ECO:0000256" key="6">
    <source>
        <dbReference type="ARBA" id="ARBA00023140"/>
    </source>
</evidence>
<dbReference type="GO" id="GO:1990429">
    <property type="term" value="C:peroxisomal importomer complex"/>
    <property type="evidence" value="ECO:0007669"/>
    <property type="project" value="TreeGrafter"/>
</dbReference>
<evidence type="ECO:0000256" key="7">
    <source>
        <dbReference type="ARBA" id="ARBA00029502"/>
    </source>
</evidence>
<feature type="compositionally biased region" description="Pro residues" evidence="12">
    <location>
        <begin position="61"/>
        <end position="71"/>
    </location>
</feature>
<evidence type="ECO:0000256" key="4">
    <source>
        <dbReference type="ARBA" id="ARBA00023010"/>
    </source>
</evidence>
<comment type="function">
    <text evidence="10">Component of the PEX13-PEX14 docking complex, a translocon channel that specifically mediates the import of peroxisomal cargo proteins bound to PEX5 receptor. The PEX13-PEX14 docking complex forms a large import pore which can be opened to a diameter of about 9 nm. Mechanistically, PEX5 receptor along with cargo proteins associates with the PEX14 subunit of the PEX13-PEX14 docking complex in the cytosol, leading to the insertion of the receptor into the organelle membrane with the concomitant translocation of the cargo into the peroxisome matrix.</text>
</comment>
<proteinExistence type="inferred from homology"/>